<evidence type="ECO:0000313" key="2">
    <source>
        <dbReference type="EMBL" id="MDR6804729.1"/>
    </source>
</evidence>
<proteinExistence type="predicted"/>
<name>A0ABU1QVP2_9BACT</name>
<keyword evidence="3" id="KW-1185">Reference proteome</keyword>
<feature type="transmembrane region" description="Helical" evidence="1">
    <location>
        <begin position="61"/>
        <end position="79"/>
    </location>
</feature>
<organism evidence="2 3">
    <name type="scientific">Dyadobacter fermentans</name>
    <dbReference type="NCBI Taxonomy" id="94254"/>
    <lineage>
        <taxon>Bacteria</taxon>
        <taxon>Pseudomonadati</taxon>
        <taxon>Bacteroidota</taxon>
        <taxon>Cytophagia</taxon>
        <taxon>Cytophagales</taxon>
        <taxon>Spirosomataceae</taxon>
        <taxon>Dyadobacter</taxon>
    </lineage>
</organism>
<dbReference type="RefSeq" id="WP_309982003.1">
    <property type="nucleotide sequence ID" value="NZ_JAVDTI010000002.1"/>
</dbReference>
<protein>
    <submittedName>
        <fullName evidence="2">MtN3 and saliva related transmembrane protein</fullName>
    </submittedName>
</protein>
<dbReference type="Gene3D" id="1.20.1280.290">
    <property type="match status" value="1"/>
</dbReference>
<reference evidence="2 3" key="1">
    <citation type="submission" date="2023-07" db="EMBL/GenBank/DDBJ databases">
        <title>Sorghum-associated microbial communities from plants grown in Nebraska, USA.</title>
        <authorList>
            <person name="Schachtman D."/>
        </authorList>
    </citation>
    <scope>NUCLEOTIDE SEQUENCE [LARGE SCALE GENOMIC DNA]</scope>
    <source>
        <strain evidence="2 3">BE57</strain>
    </source>
</reference>
<dbReference type="NCBIfam" id="NF037968">
    <property type="entry name" value="SemiSWEET_2"/>
    <property type="match status" value="1"/>
</dbReference>
<dbReference type="Pfam" id="PF03083">
    <property type="entry name" value="MtN3_slv"/>
    <property type="match status" value="1"/>
</dbReference>
<evidence type="ECO:0000256" key="1">
    <source>
        <dbReference type="SAM" id="Phobius"/>
    </source>
</evidence>
<gene>
    <name evidence="2" type="ORF">J2W84_001775</name>
</gene>
<comment type="caution">
    <text evidence="2">The sequence shown here is derived from an EMBL/GenBank/DDBJ whole genome shotgun (WGS) entry which is preliminary data.</text>
</comment>
<sequence length="85" mass="9313">MEMIEIVGLAAGVCTSSSVLPQLITTIRKKKAAQVSTAMFVVMLAGNALWVYYGIEKNDIPIIATNTFTVCLNIAMLILKFKYKV</sequence>
<dbReference type="InterPro" id="IPR004316">
    <property type="entry name" value="SWEET_rpt"/>
</dbReference>
<dbReference type="Proteomes" id="UP001264980">
    <property type="component" value="Unassembled WGS sequence"/>
</dbReference>
<keyword evidence="1 2" id="KW-0812">Transmembrane</keyword>
<feature type="transmembrane region" description="Helical" evidence="1">
    <location>
        <begin position="37"/>
        <end position="55"/>
    </location>
</feature>
<keyword evidence="1" id="KW-1133">Transmembrane helix</keyword>
<keyword evidence="1" id="KW-0472">Membrane</keyword>
<accession>A0ABU1QVP2</accession>
<dbReference type="EMBL" id="JAVDTI010000002">
    <property type="protein sequence ID" value="MDR6804729.1"/>
    <property type="molecule type" value="Genomic_DNA"/>
</dbReference>
<dbReference type="InterPro" id="IPR047662">
    <property type="entry name" value="SemiSWEET"/>
</dbReference>
<evidence type="ECO:0000313" key="3">
    <source>
        <dbReference type="Proteomes" id="UP001264980"/>
    </source>
</evidence>